<keyword evidence="4" id="KW-1185">Reference proteome</keyword>
<dbReference type="RefSeq" id="WP_026812456.1">
    <property type="nucleotide sequence ID" value="NZ_BMWP01000007.1"/>
</dbReference>
<protein>
    <recommendedName>
        <fullName evidence="2">UspA domain-containing protein</fullName>
    </recommendedName>
</protein>
<reference evidence="3" key="1">
    <citation type="journal article" date="2014" name="Int. J. Syst. Evol. Microbiol.">
        <title>Complete genome sequence of Corynebacterium casei LMG S-19264T (=DSM 44701T), isolated from a smear-ripened cheese.</title>
        <authorList>
            <consortium name="US DOE Joint Genome Institute (JGI-PGF)"/>
            <person name="Walter F."/>
            <person name="Albersmeier A."/>
            <person name="Kalinowski J."/>
            <person name="Ruckert C."/>
        </authorList>
    </citation>
    <scope>NUCLEOTIDE SEQUENCE</scope>
    <source>
        <strain evidence="3">KCTC 12113</strain>
    </source>
</reference>
<dbReference type="CDD" id="cd00293">
    <property type="entry name" value="USP-like"/>
    <property type="match status" value="1"/>
</dbReference>
<feature type="domain" description="UspA" evidence="2">
    <location>
        <begin position="4"/>
        <end position="148"/>
    </location>
</feature>
<comment type="similarity">
    <text evidence="1">Belongs to the universal stress protein A family.</text>
</comment>
<dbReference type="PANTHER" id="PTHR46268:SF6">
    <property type="entry name" value="UNIVERSAL STRESS PROTEIN UP12"/>
    <property type="match status" value="1"/>
</dbReference>
<dbReference type="Proteomes" id="UP000634668">
    <property type="component" value="Unassembled WGS sequence"/>
</dbReference>
<dbReference type="InterPro" id="IPR006016">
    <property type="entry name" value="UspA"/>
</dbReference>
<accession>A0A918MK10</accession>
<proteinExistence type="inferred from homology"/>
<dbReference type="Gene3D" id="3.40.50.12370">
    <property type="match status" value="1"/>
</dbReference>
<reference evidence="3" key="2">
    <citation type="submission" date="2020-09" db="EMBL/GenBank/DDBJ databases">
        <authorList>
            <person name="Sun Q."/>
            <person name="Kim S."/>
        </authorList>
    </citation>
    <scope>NUCLEOTIDE SEQUENCE</scope>
    <source>
        <strain evidence="3">KCTC 12113</strain>
    </source>
</reference>
<dbReference type="Pfam" id="PF00582">
    <property type="entry name" value="Usp"/>
    <property type="match status" value="1"/>
</dbReference>
<evidence type="ECO:0000256" key="1">
    <source>
        <dbReference type="ARBA" id="ARBA00008791"/>
    </source>
</evidence>
<dbReference type="SUPFAM" id="SSF52402">
    <property type="entry name" value="Adenine nucleotide alpha hydrolases-like"/>
    <property type="match status" value="2"/>
</dbReference>
<comment type="caution">
    <text evidence="3">The sequence shown here is derived from an EMBL/GenBank/DDBJ whole genome shotgun (WGS) entry which is preliminary data.</text>
</comment>
<dbReference type="AlphaFoldDB" id="A0A918MK10"/>
<evidence type="ECO:0000313" key="4">
    <source>
        <dbReference type="Proteomes" id="UP000634668"/>
    </source>
</evidence>
<evidence type="ECO:0000313" key="3">
    <source>
        <dbReference type="EMBL" id="GGW29400.1"/>
    </source>
</evidence>
<sequence>MPIHVLLPTDFSQNALNAINYAVQLYKDQPCDFYLLNVFGISGYSLDKMMVPEPGELAYEAAKEKSEEGLHKLQQHFQRASENIAHTFHIISIFNSLLEGVKQAIDKKDLDIVVMGTKGKSGAARALFGSNTVEVMEKTTLCPVIAVPEKVKFIAPKEIVFPTEFKTSFKRRELQYLLDIVKLHSTVVQVLHIGSESGLNKTQLENKNLLSTIFKEVEHAFCFEEGDKIPAGIISFMTRRGSNMLAFVNRKHGFLETIFTKPLIKEVSYSSDVPILALHDMD</sequence>
<evidence type="ECO:0000259" key="2">
    <source>
        <dbReference type="Pfam" id="PF00582"/>
    </source>
</evidence>
<gene>
    <name evidence="3" type="ORF">GCM10007383_13270</name>
</gene>
<name>A0A918MK10_9FLAO</name>
<dbReference type="EMBL" id="BMWP01000007">
    <property type="protein sequence ID" value="GGW29400.1"/>
    <property type="molecule type" value="Genomic_DNA"/>
</dbReference>
<dbReference type="PANTHER" id="PTHR46268">
    <property type="entry name" value="STRESS RESPONSE PROTEIN NHAX"/>
    <property type="match status" value="1"/>
</dbReference>
<organism evidence="3 4">
    <name type="scientific">Arenibacter certesii</name>
    <dbReference type="NCBI Taxonomy" id="228955"/>
    <lineage>
        <taxon>Bacteria</taxon>
        <taxon>Pseudomonadati</taxon>
        <taxon>Bacteroidota</taxon>
        <taxon>Flavobacteriia</taxon>
        <taxon>Flavobacteriales</taxon>
        <taxon>Flavobacteriaceae</taxon>
        <taxon>Arenibacter</taxon>
    </lineage>
</organism>